<dbReference type="InterPro" id="IPR029044">
    <property type="entry name" value="Nucleotide-diphossugar_trans"/>
</dbReference>
<dbReference type="RefSeq" id="WP_137684064.1">
    <property type="nucleotide sequence ID" value="NZ_BIXZ01000004.1"/>
</dbReference>
<evidence type="ECO:0000256" key="1">
    <source>
        <dbReference type="SAM" id="Phobius"/>
    </source>
</evidence>
<evidence type="ECO:0000313" key="4">
    <source>
        <dbReference type="Proteomes" id="UP000304382"/>
    </source>
</evidence>
<feature type="transmembrane region" description="Helical" evidence="1">
    <location>
        <begin position="275"/>
        <end position="300"/>
    </location>
</feature>
<keyword evidence="4" id="KW-1185">Reference proteome</keyword>
<comment type="caution">
    <text evidence="3">The sequence shown here is derived from an EMBL/GenBank/DDBJ whole genome shotgun (WGS) entry which is preliminary data.</text>
</comment>
<dbReference type="Proteomes" id="UP000304382">
    <property type="component" value="Unassembled WGS sequence"/>
</dbReference>
<proteinExistence type="predicted"/>
<dbReference type="EMBL" id="BIXZ01000004">
    <property type="protein sequence ID" value="GCF14477.1"/>
    <property type="molecule type" value="Genomic_DNA"/>
</dbReference>
<dbReference type="PANTHER" id="PTHR43685:SF2">
    <property type="entry name" value="GLYCOSYLTRANSFERASE 2-LIKE DOMAIN-CONTAINING PROTEIN"/>
    <property type="match status" value="1"/>
</dbReference>
<sequence>MTETLPFVSVIVPVYNDPDGIRKCLTALTDQTYPESRFEVLVVDNGSTDDTRSVVSDFPVTLLVEDEIQGSYAARNKGIRHTNGDIFAFVDADCTPEPAWIEAGIQKMTVQNADLVSGRVRFQFSADPTPAERFDAMVNMRNDKHEIDGFAKTANVFVRRSVVEDIGEFPAQLRSGGDVYWTQSATDRGHSLMYAPDAIVDHPSRQLGPLLSKMYRVGKGSIQLWSLQEDVTASIVFFGLLSFPVKVFRFLVESEGKSSDSGHETPPDRDVDASVFVYLVGVLVYGSLALGRLVGVLNLLREKTVNKLR</sequence>
<dbReference type="InterPro" id="IPR050834">
    <property type="entry name" value="Glycosyltransf_2"/>
</dbReference>
<reference evidence="3 4" key="1">
    <citation type="submission" date="2019-02" db="EMBL/GenBank/DDBJ databases">
        <title>Haloarcula mannanilyticum sp. nov., a mannan degrading haloarchaeon isolated from commercial salt.</title>
        <authorList>
            <person name="Enomoto S."/>
            <person name="Shimane Y."/>
            <person name="Kamekura M."/>
            <person name="Ito T."/>
            <person name="Moriya O."/>
            <person name="Ihara K."/>
            <person name="Takahashi-Ando N."/>
            <person name="Fukushima Y."/>
            <person name="Yoshida Y."/>
            <person name="Usama R."/>
            <person name="Takai K."/>
            <person name="Minegishi H."/>
        </authorList>
    </citation>
    <scope>NUCLEOTIDE SEQUENCE [LARGE SCALE GENOMIC DNA]</scope>
    <source>
        <strain evidence="3 4">MD130-1</strain>
    </source>
</reference>
<dbReference type="SUPFAM" id="SSF53448">
    <property type="entry name" value="Nucleotide-diphospho-sugar transferases"/>
    <property type="match status" value="1"/>
</dbReference>
<evidence type="ECO:0000313" key="3">
    <source>
        <dbReference type="EMBL" id="GCF14477.1"/>
    </source>
</evidence>
<keyword evidence="1" id="KW-1133">Transmembrane helix</keyword>
<keyword evidence="1" id="KW-0812">Transmembrane</keyword>
<dbReference type="Pfam" id="PF00535">
    <property type="entry name" value="Glycos_transf_2"/>
    <property type="match status" value="1"/>
</dbReference>
<gene>
    <name evidence="3" type="ORF">Harman_24120</name>
</gene>
<dbReference type="OrthoDB" id="46222at2157"/>
<dbReference type="Gene3D" id="3.90.550.10">
    <property type="entry name" value="Spore Coat Polysaccharide Biosynthesis Protein SpsA, Chain A"/>
    <property type="match status" value="1"/>
</dbReference>
<dbReference type="PANTHER" id="PTHR43685">
    <property type="entry name" value="GLYCOSYLTRANSFERASE"/>
    <property type="match status" value="1"/>
</dbReference>
<dbReference type="InterPro" id="IPR001173">
    <property type="entry name" value="Glyco_trans_2-like"/>
</dbReference>
<dbReference type="AlphaFoldDB" id="A0A4C2ELD0"/>
<evidence type="ECO:0000259" key="2">
    <source>
        <dbReference type="Pfam" id="PF00535"/>
    </source>
</evidence>
<protein>
    <recommendedName>
        <fullName evidence="2">Glycosyltransferase 2-like domain-containing protein</fullName>
    </recommendedName>
</protein>
<dbReference type="CDD" id="cd00761">
    <property type="entry name" value="Glyco_tranf_GTA_type"/>
    <property type="match status" value="1"/>
</dbReference>
<accession>A0A4C2ELD0</accession>
<name>A0A4C2ELD0_9EURY</name>
<keyword evidence="1" id="KW-0472">Membrane</keyword>
<feature type="domain" description="Glycosyltransferase 2-like" evidence="2">
    <location>
        <begin position="9"/>
        <end position="150"/>
    </location>
</feature>
<organism evidence="3 4">
    <name type="scientific">Haloarcula mannanilytica</name>
    <dbReference type="NCBI Taxonomy" id="2509225"/>
    <lineage>
        <taxon>Archaea</taxon>
        <taxon>Methanobacteriati</taxon>
        <taxon>Methanobacteriota</taxon>
        <taxon>Stenosarchaea group</taxon>
        <taxon>Halobacteria</taxon>
        <taxon>Halobacteriales</taxon>
        <taxon>Haloarculaceae</taxon>
        <taxon>Haloarcula</taxon>
    </lineage>
</organism>